<evidence type="ECO:0000256" key="1">
    <source>
        <dbReference type="SAM" id="MobiDB-lite"/>
    </source>
</evidence>
<dbReference type="GeneTree" id="ENSGT00390000005880"/>
<sequence>MSGLNLIEKYIFDSTLVKHNLLPAWESIRGAIYVAMIVVVTYVLAVVDYKRIACTPIENRQLSGSDIDFADGFCLLQLPVVYRYFGLIVASIVIGAVCLDKWLLSVPCVRTSITTAVHKVDSAKKILKESDFPNDKATTLYYWFRFFVFLALLLSTGVLLSIEISKNSLSGGILNCSLQVNTNTSISGNFLCIYPGWENVQIAFYLLLGLLGASFLTCCKEMILLIGSCCRGNCKHSAMFIYYDNSQAKQLANLQTVDEDRTAQTSSQGQGIPLNRQQDSGF</sequence>
<dbReference type="Proteomes" id="UP000007875">
    <property type="component" value="Unassembled WGS sequence"/>
</dbReference>
<evidence type="ECO:0008006" key="5">
    <source>
        <dbReference type="Google" id="ProtNLM"/>
    </source>
</evidence>
<dbReference type="HOGENOM" id="CLU_1071696_0_0_1"/>
<feature type="transmembrane region" description="Helical" evidence="2">
    <location>
        <begin position="30"/>
        <end position="47"/>
    </location>
</feature>
<keyword evidence="4" id="KW-1185">Reference proteome</keyword>
<organism evidence="3 4">
    <name type="scientific">Ciona savignyi</name>
    <name type="common">Pacific transparent sea squirt</name>
    <dbReference type="NCBI Taxonomy" id="51511"/>
    <lineage>
        <taxon>Eukaryota</taxon>
        <taxon>Metazoa</taxon>
        <taxon>Chordata</taxon>
        <taxon>Tunicata</taxon>
        <taxon>Ascidiacea</taxon>
        <taxon>Phlebobranchia</taxon>
        <taxon>Cionidae</taxon>
        <taxon>Ciona</taxon>
    </lineage>
</organism>
<proteinExistence type="predicted"/>
<keyword evidence="2" id="KW-0812">Transmembrane</keyword>
<dbReference type="Ensembl" id="ENSCSAVT00000013475.1">
    <property type="protein sequence ID" value="ENSCSAVP00000013324.1"/>
    <property type="gene ID" value="ENSCSAVG00000007822.1"/>
</dbReference>
<reference evidence="3" key="3">
    <citation type="submission" date="2025-09" db="UniProtKB">
        <authorList>
            <consortium name="Ensembl"/>
        </authorList>
    </citation>
    <scope>IDENTIFICATION</scope>
</reference>
<evidence type="ECO:0000256" key="2">
    <source>
        <dbReference type="SAM" id="Phobius"/>
    </source>
</evidence>
<feature type="transmembrane region" description="Helical" evidence="2">
    <location>
        <begin position="140"/>
        <end position="162"/>
    </location>
</feature>
<evidence type="ECO:0000313" key="4">
    <source>
        <dbReference type="Proteomes" id="UP000007875"/>
    </source>
</evidence>
<accession>H2Z6W2</accession>
<name>H2Z6W2_CIOSA</name>
<reference evidence="3" key="2">
    <citation type="submission" date="2025-08" db="UniProtKB">
        <authorList>
            <consortium name="Ensembl"/>
        </authorList>
    </citation>
    <scope>IDENTIFICATION</scope>
</reference>
<feature type="transmembrane region" description="Helical" evidence="2">
    <location>
        <begin position="203"/>
        <end position="227"/>
    </location>
</feature>
<keyword evidence="2" id="KW-1133">Transmembrane helix</keyword>
<keyword evidence="2" id="KW-0472">Membrane</keyword>
<protein>
    <recommendedName>
        <fullName evidence="5">Connexin N-terminal domain-containing protein</fullName>
    </recommendedName>
</protein>
<dbReference type="AlphaFoldDB" id="H2Z6W2"/>
<feature type="compositionally biased region" description="Polar residues" evidence="1">
    <location>
        <begin position="263"/>
        <end position="282"/>
    </location>
</feature>
<dbReference type="InParanoid" id="H2Z6W2"/>
<evidence type="ECO:0000313" key="3">
    <source>
        <dbReference type="Ensembl" id="ENSCSAVP00000013324.1"/>
    </source>
</evidence>
<reference evidence="4" key="1">
    <citation type="submission" date="2003-08" db="EMBL/GenBank/DDBJ databases">
        <authorList>
            <person name="Birren B."/>
            <person name="Nusbaum C."/>
            <person name="Abebe A."/>
            <person name="Abouelleil A."/>
            <person name="Adekoya E."/>
            <person name="Ait-zahra M."/>
            <person name="Allen N."/>
            <person name="Allen T."/>
            <person name="An P."/>
            <person name="Anderson M."/>
            <person name="Anderson S."/>
            <person name="Arachchi H."/>
            <person name="Armbruster J."/>
            <person name="Bachantsang P."/>
            <person name="Baldwin J."/>
            <person name="Barry A."/>
            <person name="Bayul T."/>
            <person name="Blitshsteyn B."/>
            <person name="Bloom T."/>
            <person name="Blye J."/>
            <person name="Boguslavskiy L."/>
            <person name="Borowsky M."/>
            <person name="Boukhgalter B."/>
            <person name="Brunache A."/>
            <person name="Butler J."/>
            <person name="Calixte N."/>
            <person name="Calvo S."/>
            <person name="Camarata J."/>
            <person name="Campo K."/>
            <person name="Chang J."/>
            <person name="Cheshatsang Y."/>
            <person name="Citroen M."/>
            <person name="Collymore A."/>
            <person name="Considine T."/>
            <person name="Cook A."/>
            <person name="Cooke P."/>
            <person name="Corum B."/>
            <person name="Cuomo C."/>
            <person name="David R."/>
            <person name="Dawoe T."/>
            <person name="Degray S."/>
            <person name="Dodge S."/>
            <person name="Dooley K."/>
            <person name="Dorje P."/>
            <person name="Dorjee K."/>
            <person name="Dorris L."/>
            <person name="Duffey N."/>
            <person name="Dupes A."/>
            <person name="Elkins T."/>
            <person name="Engels R."/>
            <person name="Erickson J."/>
            <person name="Farina A."/>
            <person name="Faro S."/>
            <person name="Ferreira P."/>
            <person name="Fischer H."/>
            <person name="Fitzgerald M."/>
            <person name="Foley K."/>
            <person name="Gage D."/>
            <person name="Galagan J."/>
            <person name="Gearin G."/>
            <person name="Gnerre S."/>
            <person name="Gnirke A."/>
            <person name="Goyette A."/>
            <person name="Graham J."/>
            <person name="Grandbois E."/>
            <person name="Gyaltsen K."/>
            <person name="Hafez N."/>
            <person name="Hagopian D."/>
            <person name="Hagos B."/>
            <person name="Hall J."/>
            <person name="Hatcher B."/>
            <person name="Heller A."/>
            <person name="Higgins H."/>
            <person name="Honan T."/>
            <person name="Horn A."/>
            <person name="Houde N."/>
            <person name="Hughes L."/>
            <person name="Hulme W."/>
            <person name="Husby E."/>
            <person name="Iliev I."/>
            <person name="Jaffe D."/>
            <person name="Jones C."/>
            <person name="Kamal M."/>
            <person name="Kamat A."/>
            <person name="Kamvysselis M."/>
            <person name="Karlsson E."/>
            <person name="Kells C."/>
            <person name="Kieu A."/>
            <person name="Kisner P."/>
            <person name="Kodira C."/>
            <person name="Kulbokas E."/>
            <person name="Labutti K."/>
            <person name="Lama D."/>
            <person name="Landers T."/>
            <person name="Leger J."/>
            <person name="Levine S."/>
            <person name="Lewis D."/>
            <person name="Lewis T."/>
            <person name="Lindblad-toh K."/>
            <person name="Liu X."/>
            <person name="Lokyitsang T."/>
            <person name="Lokyitsang Y."/>
            <person name="Lucien O."/>
            <person name="Lui A."/>
            <person name="Ma L.J."/>
            <person name="Mabbitt R."/>
            <person name="Macdonald J."/>
            <person name="Maclean C."/>
            <person name="Major J."/>
            <person name="Manning J."/>
            <person name="Marabella R."/>
            <person name="Maru K."/>
            <person name="Matthews C."/>
            <person name="Mauceli E."/>
            <person name="Mccarthy M."/>
            <person name="Mcdonough S."/>
            <person name="Mcghee T."/>
            <person name="Meldrim J."/>
            <person name="Meneus L."/>
            <person name="Mesirov J."/>
            <person name="Mihalev A."/>
            <person name="Mihova T."/>
            <person name="Mikkelsen T."/>
            <person name="Mlenga V."/>
            <person name="Moru K."/>
            <person name="Mozes J."/>
            <person name="Mulrain L."/>
            <person name="Munson G."/>
            <person name="Naylor J."/>
            <person name="Newes C."/>
            <person name="Nguyen C."/>
            <person name="Nguyen N."/>
            <person name="Nguyen T."/>
            <person name="Nicol R."/>
            <person name="Nielsen C."/>
            <person name="Nizzari M."/>
            <person name="Norbu C."/>
            <person name="Norbu N."/>
            <person name="O'donnell P."/>
            <person name="Okoawo O."/>
            <person name="O'leary S."/>
            <person name="Omotosho B."/>
            <person name="O'neill K."/>
            <person name="Osman S."/>
            <person name="Parker S."/>
            <person name="Perrin D."/>
            <person name="Phunkhang P."/>
            <person name="Piqani B."/>
            <person name="Purcell S."/>
            <person name="Rachupka T."/>
            <person name="Ramasamy U."/>
            <person name="Rameau R."/>
            <person name="Ray V."/>
            <person name="Raymond C."/>
            <person name="Retta R."/>
            <person name="Richardson S."/>
            <person name="Rise C."/>
            <person name="Rodriguez J."/>
            <person name="Rogers J."/>
            <person name="Rogov P."/>
            <person name="Rutman M."/>
            <person name="Schupbach R."/>
            <person name="Seaman C."/>
            <person name="Settipalli S."/>
            <person name="Sharpe T."/>
            <person name="Sheridan J."/>
            <person name="Sherpa N."/>
            <person name="Shi J."/>
            <person name="Smirnov S."/>
            <person name="Smith C."/>
            <person name="Sougnez C."/>
            <person name="Spencer B."/>
            <person name="Stalker J."/>
            <person name="Stange-thomann N."/>
            <person name="Stavropoulos S."/>
            <person name="Stetson K."/>
            <person name="Stone C."/>
            <person name="Stone S."/>
            <person name="Stubbs M."/>
            <person name="Talamas J."/>
            <person name="Tchuinga P."/>
            <person name="Tenzing P."/>
            <person name="Tesfaye S."/>
            <person name="Theodore J."/>
            <person name="Thoulutsang Y."/>
            <person name="Topham K."/>
            <person name="Towey S."/>
            <person name="Tsamla T."/>
            <person name="Tsomo N."/>
            <person name="Vallee D."/>
            <person name="Vassiliev H."/>
            <person name="Venkataraman V."/>
            <person name="Vinson J."/>
            <person name="Vo A."/>
            <person name="Wade C."/>
            <person name="Wang S."/>
            <person name="Wangchuk T."/>
            <person name="Wangdi T."/>
            <person name="Whittaker C."/>
            <person name="Wilkinson J."/>
            <person name="Wu Y."/>
            <person name="Wyman D."/>
            <person name="Yadav S."/>
            <person name="Yang S."/>
            <person name="Yang X."/>
            <person name="Yeager S."/>
            <person name="Yee E."/>
            <person name="Young G."/>
            <person name="Zainoun J."/>
            <person name="Zembeck L."/>
            <person name="Zimmer A."/>
            <person name="Zody M."/>
            <person name="Lander E."/>
        </authorList>
    </citation>
    <scope>NUCLEOTIDE SEQUENCE [LARGE SCALE GENOMIC DNA]</scope>
</reference>
<feature type="region of interest" description="Disordered" evidence="1">
    <location>
        <begin position="262"/>
        <end position="282"/>
    </location>
</feature>